<accession>A0A2G9V3S9</accession>
<protein>
    <submittedName>
        <fullName evidence="2">Uncharacterized protein</fullName>
    </submittedName>
</protein>
<keyword evidence="3" id="KW-1185">Reference proteome</keyword>
<evidence type="ECO:0000313" key="3">
    <source>
        <dbReference type="Proteomes" id="UP000230423"/>
    </source>
</evidence>
<sequence length="212" mass="23911">MAASSLFASLKGAHHMSAGGLQPKGPAGRILRFYDMTVRTKTMQLTVLFATVVIATLIGFSSAEEEETKLSSGSEAVLTKIRSLREQAKKELQTVTNSDERDIIEAKIINEQVKAMRESVRPKRDAPKPEDGAKAEKARKARKARNARKARQVRKAQKAQKQRAVNKRQAKTRRARAQARARLIRRIQRNKQIRRSQRKTAEAKKADKTKKE</sequence>
<feature type="compositionally biased region" description="Basic residues" evidence="1">
    <location>
        <begin position="139"/>
        <end position="198"/>
    </location>
</feature>
<evidence type="ECO:0000256" key="1">
    <source>
        <dbReference type="SAM" id="MobiDB-lite"/>
    </source>
</evidence>
<proteinExistence type="predicted"/>
<feature type="region of interest" description="Disordered" evidence="1">
    <location>
        <begin position="115"/>
        <end position="212"/>
    </location>
</feature>
<name>A0A2G9V3S9_TELCI</name>
<dbReference type="AlphaFoldDB" id="A0A2G9V3S9"/>
<feature type="compositionally biased region" description="Basic and acidic residues" evidence="1">
    <location>
        <begin position="199"/>
        <end position="212"/>
    </location>
</feature>
<gene>
    <name evidence="2" type="ORF">TELCIR_00747</name>
</gene>
<reference evidence="2 3" key="1">
    <citation type="submission" date="2015-09" db="EMBL/GenBank/DDBJ databases">
        <title>Draft genome of the parasitic nematode Teladorsagia circumcincta isolate WARC Sus (inbred).</title>
        <authorList>
            <person name="Mitreva M."/>
        </authorList>
    </citation>
    <scope>NUCLEOTIDE SEQUENCE [LARGE SCALE GENOMIC DNA]</scope>
    <source>
        <strain evidence="2 3">S</strain>
    </source>
</reference>
<organism evidence="2 3">
    <name type="scientific">Teladorsagia circumcincta</name>
    <name type="common">Brown stomach worm</name>
    <name type="synonym">Ostertagia circumcincta</name>
    <dbReference type="NCBI Taxonomy" id="45464"/>
    <lineage>
        <taxon>Eukaryota</taxon>
        <taxon>Metazoa</taxon>
        <taxon>Ecdysozoa</taxon>
        <taxon>Nematoda</taxon>
        <taxon>Chromadorea</taxon>
        <taxon>Rhabditida</taxon>
        <taxon>Rhabditina</taxon>
        <taxon>Rhabditomorpha</taxon>
        <taxon>Strongyloidea</taxon>
        <taxon>Trichostrongylidae</taxon>
        <taxon>Teladorsagia</taxon>
    </lineage>
</organism>
<dbReference type="EMBL" id="KZ345009">
    <property type="protein sequence ID" value="PIO77164.1"/>
    <property type="molecule type" value="Genomic_DNA"/>
</dbReference>
<evidence type="ECO:0000313" key="2">
    <source>
        <dbReference type="EMBL" id="PIO77164.1"/>
    </source>
</evidence>
<dbReference type="OrthoDB" id="5868237at2759"/>
<feature type="compositionally biased region" description="Basic and acidic residues" evidence="1">
    <location>
        <begin position="115"/>
        <end position="138"/>
    </location>
</feature>
<dbReference type="Proteomes" id="UP000230423">
    <property type="component" value="Unassembled WGS sequence"/>
</dbReference>